<proteinExistence type="predicted"/>
<dbReference type="GeneID" id="103593541"/>
<dbReference type="InterPro" id="IPR032567">
    <property type="entry name" value="RTL1-rel"/>
</dbReference>
<reference evidence="3" key="1">
    <citation type="submission" date="2025-08" db="UniProtKB">
        <authorList>
            <consortium name="RefSeq"/>
        </authorList>
    </citation>
    <scope>IDENTIFICATION</scope>
</reference>
<feature type="domain" description="DUF4939" evidence="1">
    <location>
        <begin position="119"/>
        <end position="221"/>
    </location>
</feature>
<feature type="domain" description="DUF4939" evidence="1">
    <location>
        <begin position="3"/>
        <end position="80"/>
    </location>
</feature>
<dbReference type="Pfam" id="PF16297">
    <property type="entry name" value="DUF4939"/>
    <property type="match status" value="2"/>
</dbReference>
<gene>
    <name evidence="3" type="primary">LOC103593541</name>
</gene>
<evidence type="ECO:0000259" key="1">
    <source>
        <dbReference type="Pfam" id="PF16297"/>
    </source>
</evidence>
<dbReference type="PANTHER" id="PTHR15503">
    <property type="entry name" value="LDOC1 RELATED"/>
    <property type="match status" value="1"/>
</dbReference>
<organism evidence="2 3">
    <name type="scientific">Galeopterus variegatus</name>
    <name type="common">Malayan flying lemur</name>
    <name type="synonym">Cynocephalus variegatus</name>
    <dbReference type="NCBI Taxonomy" id="482537"/>
    <lineage>
        <taxon>Eukaryota</taxon>
        <taxon>Metazoa</taxon>
        <taxon>Chordata</taxon>
        <taxon>Craniata</taxon>
        <taxon>Vertebrata</taxon>
        <taxon>Euteleostomi</taxon>
        <taxon>Mammalia</taxon>
        <taxon>Eutheria</taxon>
        <taxon>Euarchontoglires</taxon>
        <taxon>Dermoptera</taxon>
        <taxon>Cynocephalidae</taxon>
        <taxon>Galeopterus</taxon>
    </lineage>
</organism>
<sequence length="260" mass="28733">MGQVQRLLCEKAKLLAQVRPPAGPVAFPEAFNGDSARLPDFLIQAASYMNFFQARFSNDTLKVAFLISRLTGAAEQWVIPGARDPPRTSGGAAAGWTHWPSWCRTSCALRREDNELMGQVQRLLCEKAKLLAQVRPPAGPVAFPEAFNGDSARLPDFLIQAASYMNFFQARFSNDTLKVAFLISRLTGAAEQWVIPYIERESPLLAQYEGFVDALKRAFGRTGYKKQLGRGAPCRGTAAPRSRASHSSNPVWYCVALLHK</sequence>
<evidence type="ECO:0000313" key="3">
    <source>
        <dbReference type="RefSeq" id="XP_008574767.1"/>
    </source>
</evidence>
<accession>A0ABM0R2C6</accession>
<dbReference type="PANTHER" id="PTHR15503:SF30">
    <property type="entry name" value="RETROTRANSPOSON GAG-LIKE PROTEIN 6"/>
    <property type="match status" value="1"/>
</dbReference>
<protein>
    <submittedName>
        <fullName evidence="3">Protein LDOC1L-like</fullName>
    </submittedName>
</protein>
<dbReference type="InterPro" id="IPR032549">
    <property type="entry name" value="DUF4939"/>
</dbReference>
<evidence type="ECO:0000313" key="2">
    <source>
        <dbReference type="Proteomes" id="UP000694923"/>
    </source>
</evidence>
<name>A0ABM0R2C6_GALVR</name>
<dbReference type="Proteomes" id="UP000694923">
    <property type="component" value="Unplaced"/>
</dbReference>
<dbReference type="RefSeq" id="XP_008574767.1">
    <property type="nucleotide sequence ID" value="XM_008576545.1"/>
</dbReference>
<keyword evidence="2" id="KW-1185">Reference proteome</keyword>